<dbReference type="Proteomes" id="UP000499080">
    <property type="component" value="Unassembled WGS sequence"/>
</dbReference>
<accession>A0A4Y2S5G4</accession>
<keyword evidence="2" id="KW-1185">Reference proteome</keyword>
<comment type="caution">
    <text evidence="1">The sequence shown here is derived from an EMBL/GenBank/DDBJ whole genome shotgun (WGS) entry which is preliminary data.</text>
</comment>
<sequence length="113" mass="12955">MSNSHFLFTPEGVELSLLFFPLDNRTAMRPTTERLSPQWSILSVGWFLGFLTTRAMKVSHESTPLISLQPNHVHSLKVIYSCILSPFSVCRCCLRECTFNDHHVWLTCGLRSK</sequence>
<dbReference type="EMBL" id="BGPR01019976">
    <property type="protein sequence ID" value="GBN83478.1"/>
    <property type="molecule type" value="Genomic_DNA"/>
</dbReference>
<gene>
    <name evidence="1" type="ORF">AVEN_39797_1</name>
</gene>
<proteinExistence type="predicted"/>
<organism evidence="1 2">
    <name type="scientific">Araneus ventricosus</name>
    <name type="common">Orbweaver spider</name>
    <name type="synonym">Epeira ventricosa</name>
    <dbReference type="NCBI Taxonomy" id="182803"/>
    <lineage>
        <taxon>Eukaryota</taxon>
        <taxon>Metazoa</taxon>
        <taxon>Ecdysozoa</taxon>
        <taxon>Arthropoda</taxon>
        <taxon>Chelicerata</taxon>
        <taxon>Arachnida</taxon>
        <taxon>Araneae</taxon>
        <taxon>Araneomorphae</taxon>
        <taxon>Entelegynae</taxon>
        <taxon>Araneoidea</taxon>
        <taxon>Araneidae</taxon>
        <taxon>Araneus</taxon>
    </lineage>
</organism>
<reference evidence="1 2" key="1">
    <citation type="journal article" date="2019" name="Sci. Rep.">
        <title>Orb-weaving spider Araneus ventricosus genome elucidates the spidroin gene catalogue.</title>
        <authorList>
            <person name="Kono N."/>
            <person name="Nakamura H."/>
            <person name="Ohtoshi R."/>
            <person name="Moran D.A.P."/>
            <person name="Shinohara A."/>
            <person name="Yoshida Y."/>
            <person name="Fujiwara M."/>
            <person name="Mori M."/>
            <person name="Tomita M."/>
            <person name="Arakawa K."/>
        </authorList>
    </citation>
    <scope>NUCLEOTIDE SEQUENCE [LARGE SCALE GENOMIC DNA]</scope>
</reference>
<evidence type="ECO:0000313" key="1">
    <source>
        <dbReference type="EMBL" id="GBN83478.1"/>
    </source>
</evidence>
<protein>
    <submittedName>
        <fullName evidence="1">Uncharacterized protein</fullName>
    </submittedName>
</protein>
<evidence type="ECO:0000313" key="2">
    <source>
        <dbReference type="Proteomes" id="UP000499080"/>
    </source>
</evidence>
<dbReference type="AlphaFoldDB" id="A0A4Y2S5G4"/>
<name>A0A4Y2S5G4_ARAVE</name>